<gene>
    <name evidence="1" type="ORF">FC18_GL002339</name>
</gene>
<dbReference type="Proteomes" id="UP000051679">
    <property type="component" value="Unassembled WGS sequence"/>
</dbReference>
<evidence type="ECO:0000313" key="2">
    <source>
        <dbReference type="Proteomes" id="UP000051679"/>
    </source>
</evidence>
<proteinExistence type="predicted"/>
<keyword evidence="2" id="KW-1185">Reference proteome</keyword>
<dbReference type="STRING" id="1291052.FC18_GL002339"/>
<protein>
    <recommendedName>
        <fullName evidence="3">DUF2577 domain-containing protein</fullName>
    </recommendedName>
</protein>
<accession>A0A0R1ZNB7</accession>
<dbReference type="PATRIC" id="fig|1291052.5.peg.2413"/>
<dbReference type="AlphaFoldDB" id="A0A0R1ZNB7"/>
<dbReference type="EMBL" id="AYYO01000050">
    <property type="protein sequence ID" value="KRM54628.1"/>
    <property type="molecule type" value="Genomic_DNA"/>
</dbReference>
<sequence>MQARGGGPNDYADIVFGKVIATGPLQVQLSNNMVLPVSVLMVGRHASKYQAKLTYSDRTTEGDVKRTETVTIDESLQAGDGVAMIRADGGQSWYIFEKLGGGA</sequence>
<dbReference type="InterPro" id="IPR022555">
    <property type="entry name" value="DUF2577"/>
</dbReference>
<name>A0A0R1ZNB7_9LACO</name>
<organism evidence="1 2">
    <name type="scientific">Lacticaseibacillus sharpeae JCM 1186 = DSM 20505</name>
    <dbReference type="NCBI Taxonomy" id="1291052"/>
    <lineage>
        <taxon>Bacteria</taxon>
        <taxon>Bacillati</taxon>
        <taxon>Bacillota</taxon>
        <taxon>Bacilli</taxon>
        <taxon>Lactobacillales</taxon>
        <taxon>Lactobacillaceae</taxon>
        <taxon>Lacticaseibacillus</taxon>
    </lineage>
</organism>
<evidence type="ECO:0008006" key="3">
    <source>
        <dbReference type="Google" id="ProtNLM"/>
    </source>
</evidence>
<comment type="caution">
    <text evidence="1">The sequence shown here is derived from an EMBL/GenBank/DDBJ whole genome shotgun (WGS) entry which is preliminary data.</text>
</comment>
<dbReference type="Pfam" id="PF10844">
    <property type="entry name" value="DUF2577"/>
    <property type="match status" value="1"/>
</dbReference>
<reference evidence="1 2" key="1">
    <citation type="journal article" date="2015" name="Genome Announc.">
        <title>Expanding the biotechnology potential of lactobacilli through comparative genomics of 213 strains and associated genera.</title>
        <authorList>
            <person name="Sun Z."/>
            <person name="Harris H.M."/>
            <person name="McCann A."/>
            <person name="Guo C."/>
            <person name="Argimon S."/>
            <person name="Zhang W."/>
            <person name="Yang X."/>
            <person name="Jeffery I.B."/>
            <person name="Cooney J.C."/>
            <person name="Kagawa T.F."/>
            <person name="Liu W."/>
            <person name="Song Y."/>
            <person name="Salvetti E."/>
            <person name="Wrobel A."/>
            <person name="Rasinkangas P."/>
            <person name="Parkhill J."/>
            <person name="Rea M.C."/>
            <person name="O'Sullivan O."/>
            <person name="Ritari J."/>
            <person name="Douillard F.P."/>
            <person name="Paul Ross R."/>
            <person name="Yang R."/>
            <person name="Briner A.E."/>
            <person name="Felis G.E."/>
            <person name="de Vos W.M."/>
            <person name="Barrangou R."/>
            <person name="Klaenhammer T.R."/>
            <person name="Caufield P.W."/>
            <person name="Cui Y."/>
            <person name="Zhang H."/>
            <person name="O'Toole P.W."/>
        </authorList>
    </citation>
    <scope>NUCLEOTIDE SEQUENCE [LARGE SCALE GENOMIC DNA]</scope>
    <source>
        <strain evidence="1 2">DSM 20505</strain>
    </source>
</reference>
<evidence type="ECO:0000313" key="1">
    <source>
        <dbReference type="EMBL" id="KRM54628.1"/>
    </source>
</evidence>